<sequence length="164" mass="19831">MWNYVSSSKIIELKQQAYSYDRHIKIVNKAKATIDNGTPYKHKFTSRLTNKYQQYIQLFLCNKTMQKQIEVIQLYQEECCTQILTVAILINRSLLNLIKIYPMFQKAASNYILIEIECKMKMKKQQLDLQQRNLIMKEIINQHKHKNLQHVEKIYHKMQDDWYI</sequence>
<accession>A0A8S1QUN9</accession>
<comment type="caution">
    <text evidence="1">The sequence shown here is derived from an EMBL/GenBank/DDBJ whole genome shotgun (WGS) entry which is preliminary data.</text>
</comment>
<protein>
    <submittedName>
        <fullName evidence="1">Uncharacterized protein</fullName>
    </submittedName>
</protein>
<keyword evidence="2" id="KW-1185">Reference proteome</keyword>
<name>A0A8S1QUN9_9CILI</name>
<reference evidence="1" key="1">
    <citation type="submission" date="2021-01" db="EMBL/GenBank/DDBJ databases">
        <authorList>
            <consortium name="Genoscope - CEA"/>
            <person name="William W."/>
        </authorList>
    </citation>
    <scope>NUCLEOTIDE SEQUENCE</scope>
</reference>
<dbReference type="EMBL" id="CAJJDN010000117">
    <property type="protein sequence ID" value="CAD8118534.1"/>
    <property type="molecule type" value="Genomic_DNA"/>
</dbReference>
<evidence type="ECO:0000313" key="1">
    <source>
        <dbReference type="EMBL" id="CAD8118534.1"/>
    </source>
</evidence>
<organism evidence="1 2">
    <name type="scientific">Paramecium sonneborni</name>
    <dbReference type="NCBI Taxonomy" id="65129"/>
    <lineage>
        <taxon>Eukaryota</taxon>
        <taxon>Sar</taxon>
        <taxon>Alveolata</taxon>
        <taxon>Ciliophora</taxon>
        <taxon>Intramacronucleata</taxon>
        <taxon>Oligohymenophorea</taxon>
        <taxon>Peniculida</taxon>
        <taxon>Parameciidae</taxon>
        <taxon>Paramecium</taxon>
    </lineage>
</organism>
<dbReference type="OrthoDB" id="10430259at2759"/>
<dbReference type="Proteomes" id="UP000692954">
    <property type="component" value="Unassembled WGS sequence"/>
</dbReference>
<proteinExistence type="predicted"/>
<evidence type="ECO:0000313" key="2">
    <source>
        <dbReference type="Proteomes" id="UP000692954"/>
    </source>
</evidence>
<gene>
    <name evidence="1" type="ORF">PSON_ATCC_30995.1.T1170172</name>
</gene>
<dbReference type="AlphaFoldDB" id="A0A8S1QUN9"/>